<reference evidence="2 3" key="1">
    <citation type="submission" date="2018-03" db="EMBL/GenBank/DDBJ databases">
        <title>Genomic Encyclopedia of Archaeal and Bacterial Type Strains, Phase II (KMG-II): from individual species to whole genera.</title>
        <authorList>
            <person name="Goeker M."/>
        </authorList>
    </citation>
    <scope>NUCLEOTIDE SEQUENCE [LARGE SCALE GENOMIC DNA]</scope>
    <source>
        <strain evidence="2 3">DSM 45601</strain>
    </source>
</reference>
<evidence type="ECO:0000313" key="2">
    <source>
        <dbReference type="EMBL" id="PRX99031.1"/>
    </source>
</evidence>
<dbReference type="Proteomes" id="UP000237846">
    <property type="component" value="Unassembled WGS sequence"/>
</dbReference>
<organism evidence="2 3">
    <name type="scientific">Allonocardiopsis opalescens</name>
    <dbReference type="NCBI Taxonomy" id="1144618"/>
    <lineage>
        <taxon>Bacteria</taxon>
        <taxon>Bacillati</taxon>
        <taxon>Actinomycetota</taxon>
        <taxon>Actinomycetes</taxon>
        <taxon>Streptosporangiales</taxon>
        <taxon>Allonocardiopsis</taxon>
    </lineage>
</organism>
<sequence length="182" mass="20115">MTTAYADAVGDTLGRLFDVIDSDHDHRVEWADYQRLVDRYLTGYALAPDSRKAVALRTAYRMAWTELLRHAGGPEPRLDRAEFIAALRTAVVDTSRFNLVEGLAHAVFDVLDADGGNTIGREEVIQLMDVLGVTTTDGLQVFSAMDADGDGNVSRQEFIRSAREFFYRADPRAPGGIIFGMV</sequence>
<proteinExistence type="predicted"/>
<feature type="domain" description="EF-hand" evidence="1">
    <location>
        <begin position="133"/>
        <end position="168"/>
    </location>
</feature>
<dbReference type="EMBL" id="PVZC01000004">
    <property type="protein sequence ID" value="PRX99031.1"/>
    <property type="molecule type" value="Genomic_DNA"/>
</dbReference>
<dbReference type="InterPro" id="IPR018247">
    <property type="entry name" value="EF_Hand_1_Ca_BS"/>
</dbReference>
<keyword evidence="3" id="KW-1185">Reference proteome</keyword>
<dbReference type="GO" id="GO:0005509">
    <property type="term" value="F:calcium ion binding"/>
    <property type="evidence" value="ECO:0007669"/>
    <property type="project" value="InterPro"/>
</dbReference>
<dbReference type="InterPro" id="IPR011992">
    <property type="entry name" value="EF-hand-dom_pair"/>
</dbReference>
<gene>
    <name evidence="2" type="ORF">CLV72_104611</name>
</gene>
<dbReference type="SMART" id="SM00054">
    <property type="entry name" value="EFh"/>
    <property type="match status" value="3"/>
</dbReference>
<dbReference type="PROSITE" id="PS00018">
    <property type="entry name" value="EF_HAND_1"/>
    <property type="match status" value="2"/>
</dbReference>
<dbReference type="CDD" id="cd00051">
    <property type="entry name" value="EFh"/>
    <property type="match status" value="1"/>
</dbReference>
<dbReference type="RefSeq" id="WP_106246727.1">
    <property type="nucleotide sequence ID" value="NZ_PVZC01000004.1"/>
</dbReference>
<evidence type="ECO:0000313" key="3">
    <source>
        <dbReference type="Proteomes" id="UP000237846"/>
    </source>
</evidence>
<dbReference type="OrthoDB" id="7356823at2"/>
<accession>A0A2T0Q5P3</accession>
<comment type="caution">
    <text evidence="2">The sequence shown here is derived from an EMBL/GenBank/DDBJ whole genome shotgun (WGS) entry which is preliminary data.</text>
</comment>
<dbReference type="InterPro" id="IPR002048">
    <property type="entry name" value="EF_hand_dom"/>
</dbReference>
<dbReference type="Pfam" id="PF13499">
    <property type="entry name" value="EF-hand_7"/>
    <property type="match status" value="1"/>
</dbReference>
<dbReference type="Gene3D" id="1.10.238.10">
    <property type="entry name" value="EF-hand"/>
    <property type="match status" value="1"/>
</dbReference>
<dbReference type="SUPFAM" id="SSF47473">
    <property type="entry name" value="EF-hand"/>
    <property type="match status" value="1"/>
</dbReference>
<protein>
    <submittedName>
        <fullName evidence="2">EF hand domain-containing protein</fullName>
    </submittedName>
</protein>
<evidence type="ECO:0000259" key="1">
    <source>
        <dbReference type="PROSITE" id="PS50222"/>
    </source>
</evidence>
<dbReference type="PROSITE" id="PS50222">
    <property type="entry name" value="EF_HAND_2"/>
    <property type="match status" value="1"/>
</dbReference>
<dbReference type="AlphaFoldDB" id="A0A2T0Q5P3"/>
<name>A0A2T0Q5P3_9ACTN</name>